<dbReference type="AlphaFoldDB" id="A0AAX2ZRT7"/>
<evidence type="ECO:0000313" key="2">
    <source>
        <dbReference type="EMBL" id="UNB97415.1"/>
    </source>
</evidence>
<name>A0AAX2ZRT7_9MYCO</name>
<dbReference type="EMBL" id="AP022579">
    <property type="protein sequence ID" value="BBX93099.1"/>
    <property type="molecule type" value="Genomic_DNA"/>
</dbReference>
<dbReference type="Proteomes" id="UP000466683">
    <property type="component" value="Chromosome"/>
</dbReference>
<reference evidence="1" key="2">
    <citation type="submission" date="2020-02" db="EMBL/GenBank/DDBJ databases">
        <authorList>
            <person name="Matsumoto Y."/>
            <person name="Kinjo T."/>
            <person name="Motooka D."/>
            <person name="Nabeya D."/>
            <person name="Jung N."/>
            <person name="Uechi K."/>
            <person name="Horii T."/>
            <person name="Iida T."/>
            <person name="Fujita J."/>
            <person name="Nakamura S."/>
        </authorList>
    </citation>
    <scope>NUCLEOTIDE SEQUENCE</scope>
    <source>
        <strain evidence="1">JCM 15653</strain>
    </source>
</reference>
<evidence type="ECO:0000313" key="3">
    <source>
        <dbReference type="Proteomes" id="UP000466683"/>
    </source>
</evidence>
<keyword evidence="3" id="KW-1185">Reference proteome</keyword>
<dbReference type="RefSeq" id="WP_162563911.1">
    <property type="nucleotide sequence ID" value="NZ_AP022579.1"/>
</dbReference>
<reference evidence="2 4" key="3">
    <citation type="journal article" date="2022" name="BMC Genomics">
        <title>Comparative genome analysis of mycobacteria focusing on tRNA and non-coding RNA.</title>
        <authorList>
            <person name="Behra P.R.K."/>
            <person name="Pettersson B.M.F."/>
            <person name="Ramesh M."/>
            <person name="Das S."/>
            <person name="Dasgupta S."/>
            <person name="Kirsebom L.A."/>
        </authorList>
    </citation>
    <scope>NUCLEOTIDE SEQUENCE [LARGE SCALE GENOMIC DNA]</scope>
    <source>
        <strain evidence="2 4">DSM 44677</strain>
    </source>
</reference>
<dbReference type="Proteomes" id="UP001162885">
    <property type="component" value="Chromosome"/>
</dbReference>
<gene>
    <name evidence="2" type="ORF">H5U98_17595</name>
    <name evidence="1" type="ORF">MBOE_47480</name>
</gene>
<dbReference type="EMBL" id="CP060016">
    <property type="protein sequence ID" value="UNB97415.1"/>
    <property type="molecule type" value="Genomic_DNA"/>
</dbReference>
<reference evidence="1 3" key="1">
    <citation type="journal article" date="2019" name="Emerg. Microbes Infect.">
        <title>Comprehensive subspecies identification of 175 nontuberculous mycobacteria species based on 7547 genomic profiles.</title>
        <authorList>
            <person name="Matsumoto Y."/>
            <person name="Kinjo T."/>
            <person name="Motooka D."/>
            <person name="Nabeya D."/>
            <person name="Jung N."/>
            <person name="Uechi K."/>
            <person name="Horii T."/>
            <person name="Iida T."/>
            <person name="Fujita J."/>
            <person name="Nakamura S."/>
        </authorList>
    </citation>
    <scope>NUCLEOTIDE SEQUENCE [LARGE SCALE GENOMIC DNA]</scope>
    <source>
        <strain evidence="1 3">JCM 15653</strain>
    </source>
</reference>
<sequence>MRENSATPCDYSTEELLAEMQRRIEAHWHIKMRPGLTLLEVASTFHAYAEDLEDTSVD</sequence>
<evidence type="ECO:0000313" key="1">
    <source>
        <dbReference type="EMBL" id="BBX93099.1"/>
    </source>
</evidence>
<proteinExistence type="predicted"/>
<organism evidence="2 4">
    <name type="scientific">Mycolicibacterium boenickei</name>
    <dbReference type="NCBI Taxonomy" id="146017"/>
    <lineage>
        <taxon>Bacteria</taxon>
        <taxon>Bacillati</taxon>
        <taxon>Actinomycetota</taxon>
        <taxon>Actinomycetes</taxon>
        <taxon>Mycobacteriales</taxon>
        <taxon>Mycobacteriaceae</taxon>
        <taxon>Mycolicibacterium</taxon>
    </lineage>
</organism>
<evidence type="ECO:0000313" key="4">
    <source>
        <dbReference type="Proteomes" id="UP001162885"/>
    </source>
</evidence>
<accession>A0AAX2ZRT7</accession>
<protein>
    <submittedName>
        <fullName evidence="2">Uncharacterized protein</fullName>
    </submittedName>
</protein>